<accession>A0A0N4XZ97</accession>
<proteinExistence type="predicted"/>
<name>A0A0N4XZ97_NIPBR</name>
<reference evidence="3" key="1">
    <citation type="submission" date="2017-02" db="UniProtKB">
        <authorList>
            <consortium name="WormBaseParasite"/>
        </authorList>
    </citation>
    <scope>IDENTIFICATION</scope>
</reference>
<keyword evidence="2" id="KW-1185">Reference proteome</keyword>
<protein>
    <submittedName>
        <fullName evidence="3">DUF3995 domain-containing protein</fullName>
    </submittedName>
</protein>
<dbReference type="Proteomes" id="UP000271162">
    <property type="component" value="Unassembled WGS sequence"/>
</dbReference>
<evidence type="ECO:0000313" key="2">
    <source>
        <dbReference type="Proteomes" id="UP000271162"/>
    </source>
</evidence>
<organism evidence="3">
    <name type="scientific">Nippostrongylus brasiliensis</name>
    <name type="common">Rat hookworm</name>
    <dbReference type="NCBI Taxonomy" id="27835"/>
    <lineage>
        <taxon>Eukaryota</taxon>
        <taxon>Metazoa</taxon>
        <taxon>Ecdysozoa</taxon>
        <taxon>Nematoda</taxon>
        <taxon>Chromadorea</taxon>
        <taxon>Rhabditida</taxon>
        <taxon>Rhabditina</taxon>
        <taxon>Rhabditomorpha</taxon>
        <taxon>Strongyloidea</taxon>
        <taxon>Heligmosomidae</taxon>
        <taxon>Nippostrongylus</taxon>
    </lineage>
</organism>
<evidence type="ECO:0000313" key="1">
    <source>
        <dbReference type="EMBL" id="VDL72071.1"/>
    </source>
</evidence>
<reference evidence="1 2" key="2">
    <citation type="submission" date="2018-11" db="EMBL/GenBank/DDBJ databases">
        <authorList>
            <consortium name="Pathogen Informatics"/>
        </authorList>
    </citation>
    <scope>NUCLEOTIDE SEQUENCE [LARGE SCALE GENOMIC DNA]</scope>
</reference>
<dbReference type="WBParaSite" id="NBR_0000848101-mRNA-1">
    <property type="protein sequence ID" value="NBR_0000848101-mRNA-1"/>
    <property type="gene ID" value="NBR_0000848101"/>
</dbReference>
<gene>
    <name evidence="1" type="ORF">NBR_LOCUS8482</name>
</gene>
<sequence length="72" mass="7705">MLASCLSTCGTSVLKARFRTGSAPYRFRRLIRGSVHLGIGRFSSVYDCPMTPYGSLVVAPVVVVLVTLDGPT</sequence>
<evidence type="ECO:0000313" key="3">
    <source>
        <dbReference type="WBParaSite" id="NBR_0000848101-mRNA-1"/>
    </source>
</evidence>
<dbReference type="AlphaFoldDB" id="A0A0N4XZ97"/>
<dbReference type="EMBL" id="UYSL01020011">
    <property type="protein sequence ID" value="VDL72071.1"/>
    <property type="molecule type" value="Genomic_DNA"/>
</dbReference>